<sequence length="244" mass="26656">MLDEPALPPVCQPMAPRTARTRFLLIIADPEEEVARPLADALRQSQIDVVVVTDPAEALLEVGALAPDAVLTAAHVPPMTGSVIARALYSKACIPTLVGIGPHDGDEAGPALAAGARACVPRPYRLADILPQLRVIAPHTVSDFQTVVEVGALRLDPAAFEVHLRGERIALPLREFQLLHLLMQNAGRVLTRHQIHQLIWSQEEDTSNTLNVHVRRIRARLGDDLRHPRILISVRGLGYRLDPP</sequence>
<feature type="domain" description="OmpR/PhoB-type" evidence="9">
    <location>
        <begin position="145"/>
        <end position="243"/>
    </location>
</feature>
<evidence type="ECO:0000256" key="1">
    <source>
        <dbReference type="ARBA" id="ARBA00022553"/>
    </source>
</evidence>
<name>A0ABQ3WS81_9ACTN</name>
<dbReference type="SUPFAM" id="SSF52172">
    <property type="entry name" value="CheY-like"/>
    <property type="match status" value="1"/>
</dbReference>
<dbReference type="Gene3D" id="1.10.10.10">
    <property type="entry name" value="Winged helix-like DNA-binding domain superfamily/Winged helix DNA-binding domain"/>
    <property type="match status" value="1"/>
</dbReference>
<dbReference type="CDD" id="cd00383">
    <property type="entry name" value="trans_reg_C"/>
    <property type="match status" value="1"/>
</dbReference>
<dbReference type="InterPro" id="IPR011006">
    <property type="entry name" value="CheY-like_superfamily"/>
</dbReference>
<keyword evidence="2" id="KW-0902">Two-component regulatory system</keyword>
<dbReference type="RefSeq" id="WP_204299280.1">
    <property type="nucleotide sequence ID" value="NZ_BAAAGQ010000054.1"/>
</dbReference>
<comment type="caution">
    <text evidence="10">The sequence shown here is derived from an EMBL/GenBank/DDBJ whole genome shotgun (WGS) entry which is preliminary data.</text>
</comment>
<keyword evidence="3" id="KW-0805">Transcription regulation</keyword>
<keyword evidence="5" id="KW-0804">Transcription</keyword>
<dbReference type="PANTHER" id="PTHR48111:SF1">
    <property type="entry name" value="TWO-COMPONENT RESPONSE REGULATOR ORR33"/>
    <property type="match status" value="1"/>
</dbReference>
<evidence type="ECO:0000256" key="2">
    <source>
        <dbReference type="ARBA" id="ARBA00023012"/>
    </source>
</evidence>
<dbReference type="PANTHER" id="PTHR48111">
    <property type="entry name" value="REGULATOR OF RPOS"/>
    <property type="match status" value="1"/>
</dbReference>
<feature type="DNA-binding region" description="OmpR/PhoB-type" evidence="7">
    <location>
        <begin position="145"/>
        <end position="243"/>
    </location>
</feature>
<evidence type="ECO:0000259" key="9">
    <source>
        <dbReference type="PROSITE" id="PS51755"/>
    </source>
</evidence>
<dbReference type="InterPro" id="IPR001789">
    <property type="entry name" value="Sig_transdc_resp-reg_receiver"/>
</dbReference>
<dbReference type="PROSITE" id="PS51755">
    <property type="entry name" value="OMPR_PHOB"/>
    <property type="match status" value="1"/>
</dbReference>
<proteinExistence type="predicted"/>
<evidence type="ECO:0000256" key="7">
    <source>
        <dbReference type="PROSITE-ProRule" id="PRU01091"/>
    </source>
</evidence>
<dbReference type="Pfam" id="PF00486">
    <property type="entry name" value="Trans_reg_C"/>
    <property type="match status" value="1"/>
</dbReference>
<accession>A0ABQ3WS81</accession>
<reference evidence="10" key="1">
    <citation type="submission" date="2021-01" db="EMBL/GenBank/DDBJ databases">
        <title>Whole genome shotgun sequence of Actinoplanes capillaceus NBRC 16408.</title>
        <authorList>
            <person name="Komaki H."/>
            <person name="Tamura T."/>
        </authorList>
    </citation>
    <scope>NUCLEOTIDE SEQUENCE [LARGE SCALE GENOMIC DNA]</scope>
    <source>
        <strain evidence="10">NBRC 16408</strain>
    </source>
</reference>
<dbReference type="CDD" id="cd00156">
    <property type="entry name" value="REC"/>
    <property type="match status" value="1"/>
</dbReference>
<evidence type="ECO:0000256" key="5">
    <source>
        <dbReference type="ARBA" id="ARBA00023163"/>
    </source>
</evidence>
<evidence type="ECO:0000256" key="3">
    <source>
        <dbReference type="ARBA" id="ARBA00023015"/>
    </source>
</evidence>
<evidence type="ECO:0000256" key="6">
    <source>
        <dbReference type="PROSITE-ProRule" id="PRU00169"/>
    </source>
</evidence>
<dbReference type="SUPFAM" id="SSF46894">
    <property type="entry name" value="C-terminal effector domain of the bipartite response regulators"/>
    <property type="match status" value="1"/>
</dbReference>
<dbReference type="InterPro" id="IPR036388">
    <property type="entry name" value="WH-like_DNA-bd_sf"/>
</dbReference>
<gene>
    <name evidence="10" type="primary">regX3</name>
    <name evidence="10" type="ORF">Aca07nite_64280</name>
</gene>
<feature type="domain" description="Response regulatory" evidence="8">
    <location>
        <begin position="24"/>
        <end position="137"/>
    </location>
</feature>
<dbReference type="InterPro" id="IPR001867">
    <property type="entry name" value="OmpR/PhoB-type_DNA-bd"/>
</dbReference>
<evidence type="ECO:0000256" key="4">
    <source>
        <dbReference type="ARBA" id="ARBA00023125"/>
    </source>
</evidence>
<dbReference type="Gene3D" id="3.40.50.2300">
    <property type="match status" value="1"/>
</dbReference>
<dbReference type="EMBL" id="BOMF01000121">
    <property type="protein sequence ID" value="GID49153.1"/>
    <property type="molecule type" value="Genomic_DNA"/>
</dbReference>
<dbReference type="InterPro" id="IPR039420">
    <property type="entry name" value="WalR-like"/>
</dbReference>
<dbReference type="SMART" id="SM00862">
    <property type="entry name" value="Trans_reg_C"/>
    <property type="match status" value="1"/>
</dbReference>
<evidence type="ECO:0000259" key="8">
    <source>
        <dbReference type="PROSITE" id="PS50110"/>
    </source>
</evidence>
<dbReference type="InterPro" id="IPR016032">
    <property type="entry name" value="Sig_transdc_resp-reg_C-effctor"/>
</dbReference>
<keyword evidence="1" id="KW-0597">Phosphoprotein</keyword>
<evidence type="ECO:0000313" key="10">
    <source>
        <dbReference type="EMBL" id="GID49153.1"/>
    </source>
</evidence>
<protein>
    <submittedName>
        <fullName evidence="10">Sensory transduction protein regX3</fullName>
    </submittedName>
</protein>
<keyword evidence="4 7" id="KW-0238">DNA-binding</keyword>
<organism evidence="10">
    <name type="scientific">Actinoplanes campanulatus</name>
    <dbReference type="NCBI Taxonomy" id="113559"/>
    <lineage>
        <taxon>Bacteria</taxon>
        <taxon>Bacillati</taxon>
        <taxon>Actinomycetota</taxon>
        <taxon>Actinomycetes</taxon>
        <taxon>Micromonosporales</taxon>
        <taxon>Micromonosporaceae</taxon>
        <taxon>Actinoplanes</taxon>
    </lineage>
</organism>
<comment type="caution">
    <text evidence="6">Lacks conserved residue(s) required for the propagation of feature annotation.</text>
</comment>
<dbReference type="PROSITE" id="PS50110">
    <property type="entry name" value="RESPONSE_REGULATORY"/>
    <property type="match status" value="1"/>
</dbReference>